<keyword evidence="1" id="KW-0732">Signal</keyword>
<dbReference type="RefSeq" id="WP_179823801.1">
    <property type="nucleotide sequence ID" value="NZ_JACCFS010000001.1"/>
</dbReference>
<evidence type="ECO:0000313" key="3">
    <source>
        <dbReference type="Proteomes" id="UP000572051"/>
    </source>
</evidence>
<reference evidence="2 3" key="1">
    <citation type="submission" date="2020-07" db="EMBL/GenBank/DDBJ databases">
        <title>Sequencing the genomes of 1000 actinobacteria strains.</title>
        <authorList>
            <person name="Klenk H.-P."/>
        </authorList>
    </citation>
    <scope>NUCLEOTIDE SEQUENCE [LARGE SCALE GENOMIC DNA]</scope>
    <source>
        <strain evidence="2 3">DSM 44442</strain>
    </source>
</reference>
<feature type="chain" id="PRO_5039137362" description="Lipoprotein" evidence="1">
    <location>
        <begin position="23"/>
        <end position="202"/>
    </location>
</feature>
<dbReference type="EMBL" id="JACCFS010000001">
    <property type="protein sequence ID" value="NYJ34912.1"/>
    <property type="molecule type" value="Genomic_DNA"/>
</dbReference>
<keyword evidence="3" id="KW-1185">Reference proteome</keyword>
<gene>
    <name evidence="2" type="ORF">HNR10_002793</name>
</gene>
<name>A0A7Z0EML8_9ACTN</name>
<sequence>MTTAKTPAAVSLSALLALTACSGGSSLYEFTEPMMEPTSSIEFRVPAELLELNEDYAENRVFDSVTVSAVDSEDAGECVVEYRVTYANGGLERLLAYIEETADDPRFEGNEEERMAFEVTGRPLDEIELSEDYSSAVVPLDCAASPSDGESTSIVYFSQVIGDESITLARTDVAVMQGGELYIHETEVRDWQLDSNGNWIPQ</sequence>
<dbReference type="AlphaFoldDB" id="A0A7Z0EML8"/>
<dbReference type="Proteomes" id="UP000572051">
    <property type="component" value="Unassembled WGS sequence"/>
</dbReference>
<evidence type="ECO:0000256" key="1">
    <source>
        <dbReference type="SAM" id="SignalP"/>
    </source>
</evidence>
<organism evidence="2 3">
    <name type="scientific">Nocardiopsis aegyptia</name>
    <dbReference type="NCBI Taxonomy" id="220378"/>
    <lineage>
        <taxon>Bacteria</taxon>
        <taxon>Bacillati</taxon>
        <taxon>Actinomycetota</taxon>
        <taxon>Actinomycetes</taxon>
        <taxon>Streptosporangiales</taxon>
        <taxon>Nocardiopsidaceae</taxon>
        <taxon>Nocardiopsis</taxon>
    </lineage>
</organism>
<proteinExistence type="predicted"/>
<feature type="signal peptide" evidence="1">
    <location>
        <begin position="1"/>
        <end position="22"/>
    </location>
</feature>
<comment type="caution">
    <text evidence="2">The sequence shown here is derived from an EMBL/GenBank/DDBJ whole genome shotgun (WGS) entry which is preliminary data.</text>
</comment>
<evidence type="ECO:0000313" key="2">
    <source>
        <dbReference type="EMBL" id="NYJ34912.1"/>
    </source>
</evidence>
<evidence type="ECO:0008006" key="4">
    <source>
        <dbReference type="Google" id="ProtNLM"/>
    </source>
</evidence>
<accession>A0A7Z0EML8</accession>
<dbReference type="PROSITE" id="PS51257">
    <property type="entry name" value="PROKAR_LIPOPROTEIN"/>
    <property type="match status" value="1"/>
</dbReference>
<protein>
    <recommendedName>
        <fullName evidence="4">Lipoprotein</fullName>
    </recommendedName>
</protein>